<organism evidence="3 4">
    <name type="scientific">Crotalus adamanteus</name>
    <name type="common">Eastern diamondback rattlesnake</name>
    <dbReference type="NCBI Taxonomy" id="8729"/>
    <lineage>
        <taxon>Eukaryota</taxon>
        <taxon>Metazoa</taxon>
        <taxon>Chordata</taxon>
        <taxon>Craniata</taxon>
        <taxon>Vertebrata</taxon>
        <taxon>Euteleostomi</taxon>
        <taxon>Lepidosauria</taxon>
        <taxon>Squamata</taxon>
        <taxon>Bifurcata</taxon>
        <taxon>Unidentata</taxon>
        <taxon>Episquamata</taxon>
        <taxon>Toxicofera</taxon>
        <taxon>Serpentes</taxon>
        <taxon>Colubroidea</taxon>
        <taxon>Viperidae</taxon>
        <taxon>Crotalinae</taxon>
        <taxon>Crotalus</taxon>
    </lineage>
</organism>
<protein>
    <submittedName>
        <fullName evidence="3">T-cell surface antigen CD2</fullName>
    </submittedName>
</protein>
<keyword evidence="4" id="KW-1185">Reference proteome</keyword>
<sequence length="150" mass="17243">MIFNQNLLSFVPKEHWHVRCEIDINSEKNHTEKQITCPAGDSLDLGLIFFILIIMGSVVIMIIFLALIIYCIRRKKAKRYERKAEEYALQLQINNHMKQRKLPEIPVSSGSNPPSQKSMSPPPPSELKQQTGSSKSCPHLKPPRRVKERP</sequence>
<evidence type="ECO:0000256" key="1">
    <source>
        <dbReference type="SAM" id="MobiDB-lite"/>
    </source>
</evidence>
<evidence type="ECO:0000313" key="4">
    <source>
        <dbReference type="Proteomes" id="UP001474421"/>
    </source>
</evidence>
<proteinExistence type="predicted"/>
<gene>
    <name evidence="3" type="ORF">NXF25_010576</name>
</gene>
<feature type="compositionally biased region" description="Basic residues" evidence="1">
    <location>
        <begin position="141"/>
        <end position="150"/>
    </location>
</feature>
<feature type="region of interest" description="Disordered" evidence="1">
    <location>
        <begin position="100"/>
        <end position="150"/>
    </location>
</feature>
<name>A0AAW1BJM4_CROAD</name>
<dbReference type="Proteomes" id="UP001474421">
    <property type="component" value="Unassembled WGS sequence"/>
</dbReference>
<feature type="compositionally biased region" description="Polar residues" evidence="1">
    <location>
        <begin position="127"/>
        <end position="136"/>
    </location>
</feature>
<keyword evidence="2" id="KW-1133">Transmembrane helix</keyword>
<accession>A0AAW1BJM4</accession>
<reference evidence="3 4" key="1">
    <citation type="journal article" date="2024" name="Proc. Natl. Acad. Sci. U.S.A.">
        <title>The genetic regulatory architecture and epigenomic basis for age-related changes in rattlesnake venom.</title>
        <authorList>
            <person name="Hogan M.P."/>
            <person name="Holding M.L."/>
            <person name="Nystrom G.S."/>
            <person name="Colston T.J."/>
            <person name="Bartlett D.A."/>
            <person name="Mason A.J."/>
            <person name="Ellsworth S.A."/>
            <person name="Rautsaw R.M."/>
            <person name="Lawrence K.C."/>
            <person name="Strickland J.L."/>
            <person name="He B."/>
            <person name="Fraser P."/>
            <person name="Margres M.J."/>
            <person name="Gilbert D.M."/>
            <person name="Gibbs H.L."/>
            <person name="Parkinson C.L."/>
            <person name="Rokyta D.R."/>
        </authorList>
    </citation>
    <scope>NUCLEOTIDE SEQUENCE [LARGE SCALE GENOMIC DNA]</scope>
    <source>
        <strain evidence="3">DRR0105</strain>
    </source>
</reference>
<feature type="transmembrane region" description="Helical" evidence="2">
    <location>
        <begin position="48"/>
        <end position="72"/>
    </location>
</feature>
<evidence type="ECO:0000313" key="3">
    <source>
        <dbReference type="EMBL" id="KAK9402220.1"/>
    </source>
</evidence>
<keyword evidence="2" id="KW-0472">Membrane</keyword>
<dbReference type="EMBL" id="JAOTOJ010000004">
    <property type="protein sequence ID" value="KAK9402220.1"/>
    <property type="molecule type" value="Genomic_DNA"/>
</dbReference>
<keyword evidence="2" id="KW-0812">Transmembrane</keyword>
<evidence type="ECO:0000256" key="2">
    <source>
        <dbReference type="SAM" id="Phobius"/>
    </source>
</evidence>
<dbReference type="AlphaFoldDB" id="A0AAW1BJM4"/>
<comment type="caution">
    <text evidence="3">The sequence shown here is derived from an EMBL/GenBank/DDBJ whole genome shotgun (WGS) entry which is preliminary data.</text>
</comment>